<proteinExistence type="predicted"/>
<dbReference type="InterPro" id="IPR005302">
    <property type="entry name" value="MoCF_Sase_C"/>
</dbReference>
<gene>
    <name evidence="3" type="ORF">Athai_10490</name>
</gene>
<dbReference type="GO" id="GO:0030170">
    <property type="term" value="F:pyridoxal phosphate binding"/>
    <property type="evidence" value="ECO:0007669"/>
    <property type="project" value="InterPro"/>
</dbReference>
<dbReference type="PANTHER" id="PTHR14237:SF19">
    <property type="entry name" value="MITOCHONDRIAL AMIDOXIME REDUCING COMPONENT 1"/>
    <property type="match status" value="1"/>
</dbReference>
<dbReference type="SUPFAM" id="SSF50800">
    <property type="entry name" value="PK beta-barrel domain-like"/>
    <property type="match status" value="1"/>
</dbReference>
<sequence>MRLSRIRIYPVKSTRGSELAEAPVEPWGLRDDRRWLVVDAAGDNLTARTNDRMLTVTATPTPDGISLTAPGYGSLAVPRPSADAESLPTPIRHLDRCRAAGKAADDWLSEVLGAPVRLGWQDDPQRRPVADDHGGRPGDHVSLADDAPLLLTTTASLDRLNEWVSATRAERGEPAGDPLSMVRFRPNVVVDGAAEPFAEDGWDRVTIGSVPFRFAERCDRCVLTTIDPDTRVHGKEPIRTLSRHRRHDGKVWFGVRLIPLATGTIRLDDPITLG</sequence>
<dbReference type="PANTHER" id="PTHR14237">
    <property type="entry name" value="MOLYBDOPTERIN COFACTOR SULFURASE MOSC"/>
    <property type="match status" value="1"/>
</dbReference>
<dbReference type="EMBL" id="AP023355">
    <property type="protein sequence ID" value="BCJ33546.1"/>
    <property type="molecule type" value="Genomic_DNA"/>
</dbReference>
<dbReference type="RefSeq" id="WP_203960417.1">
    <property type="nucleotide sequence ID" value="NZ_AP023355.1"/>
</dbReference>
<dbReference type="SUPFAM" id="SSF141673">
    <property type="entry name" value="MOSC N-terminal domain-like"/>
    <property type="match status" value="1"/>
</dbReference>
<dbReference type="InterPro" id="IPR011037">
    <property type="entry name" value="Pyrv_Knase-like_insert_dom_sf"/>
</dbReference>
<protein>
    <submittedName>
        <fullName evidence="3">Molybdenum cofactor biosysynthesis protein</fullName>
    </submittedName>
</protein>
<reference evidence="3 4" key="1">
    <citation type="submission" date="2020-08" db="EMBL/GenBank/DDBJ databases">
        <title>Whole genome shotgun sequence of Actinocatenispora thailandica NBRC 105041.</title>
        <authorList>
            <person name="Komaki H."/>
            <person name="Tamura T."/>
        </authorList>
    </citation>
    <scope>NUCLEOTIDE SEQUENCE [LARGE SCALE GENOMIC DNA]</scope>
    <source>
        <strain evidence="3 4">NBRC 105041</strain>
    </source>
</reference>
<feature type="region of interest" description="Disordered" evidence="1">
    <location>
        <begin position="119"/>
        <end position="144"/>
    </location>
</feature>
<dbReference type="Pfam" id="PF03473">
    <property type="entry name" value="MOSC"/>
    <property type="match status" value="1"/>
</dbReference>
<keyword evidence="4" id="KW-1185">Reference proteome</keyword>
<dbReference type="GO" id="GO:0003824">
    <property type="term" value="F:catalytic activity"/>
    <property type="evidence" value="ECO:0007669"/>
    <property type="project" value="InterPro"/>
</dbReference>
<feature type="domain" description="MOSC" evidence="2">
    <location>
        <begin position="123"/>
        <end position="274"/>
    </location>
</feature>
<dbReference type="GO" id="GO:0030151">
    <property type="term" value="F:molybdenum ion binding"/>
    <property type="evidence" value="ECO:0007669"/>
    <property type="project" value="InterPro"/>
</dbReference>
<evidence type="ECO:0000313" key="3">
    <source>
        <dbReference type="EMBL" id="BCJ33546.1"/>
    </source>
</evidence>
<dbReference type="KEGG" id="atl:Athai_10490"/>
<accession>A0A7R7HVG1</accession>
<name>A0A7R7HVG1_9ACTN</name>
<dbReference type="PROSITE" id="PS51340">
    <property type="entry name" value="MOSC"/>
    <property type="match status" value="1"/>
</dbReference>
<dbReference type="AlphaFoldDB" id="A0A7R7HVG1"/>
<feature type="compositionally biased region" description="Basic and acidic residues" evidence="1">
    <location>
        <begin position="123"/>
        <end position="143"/>
    </location>
</feature>
<evidence type="ECO:0000256" key="1">
    <source>
        <dbReference type="SAM" id="MobiDB-lite"/>
    </source>
</evidence>
<evidence type="ECO:0000259" key="2">
    <source>
        <dbReference type="PROSITE" id="PS51340"/>
    </source>
</evidence>
<evidence type="ECO:0000313" key="4">
    <source>
        <dbReference type="Proteomes" id="UP000611640"/>
    </source>
</evidence>
<dbReference type="InterPro" id="IPR005303">
    <property type="entry name" value="MOCOS_middle"/>
</dbReference>
<dbReference type="Pfam" id="PF03476">
    <property type="entry name" value="MOSC_N"/>
    <property type="match status" value="1"/>
</dbReference>
<dbReference type="Proteomes" id="UP000611640">
    <property type="component" value="Chromosome"/>
</dbReference>
<organism evidence="3 4">
    <name type="scientific">Actinocatenispora thailandica</name>
    <dbReference type="NCBI Taxonomy" id="227318"/>
    <lineage>
        <taxon>Bacteria</taxon>
        <taxon>Bacillati</taxon>
        <taxon>Actinomycetota</taxon>
        <taxon>Actinomycetes</taxon>
        <taxon>Micromonosporales</taxon>
        <taxon>Micromonosporaceae</taxon>
        <taxon>Actinocatenispora</taxon>
    </lineage>
</organism>